<keyword evidence="3" id="KW-1185">Reference proteome</keyword>
<feature type="region of interest" description="Disordered" evidence="1">
    <location>
        <begin position="27"/>
        <end position="73"/>
    </location>
</feature>
<sequence length="94" mass="10081">MPEEDQGDEDRGEVVLAVRGLNLVWLPASHDGVNPRPLKTLAPRPPDPQTSLSSSQSRHGQRQSLVGSSSGPSWVMVIPDHTLATMVGVSYSPL</sequence>
<organism evidence="2 3">
    <name type="scientific">Eleusine coracana subsp. coracana</name>
    <dbReference type="NCBI Taxonomy" id="191504"/>
    <lineage>
        <taxon>Eukaryota</taxon>
        <taxon>Viridiplantae</taxon>
        <taxon>Streptophyta</taxon>
        <taxon>Embryophyta</taxon>
        <taxon>Tracheophyta</taxon>
        <taxon>Spermatophyta</taxon>
        <taxon>Magnoliopsida</taxon>
        <taxon>Liliopsida</taxon>
        <taxon>Poales</taxon>
        <taxon>Poaceae</taxon>
        <taxon>PACMAD clade</taxon>
        <taxon>Chloridoideae</taxon>
        <taxon>Cynodonteae</taxon>
        <taxon>Eleusininae</taxon>
        <taxon>Eleusine</taxon>
    </lineage>
</organism>
<evidence type="ECO:0000313" key="3">
    <source>
        <dbReference type="Proteomes" id="UP001054889"/>
    </source>
</evidence>
<dbReference type="Proteomes" id="UP001054889">
    <property type="component" value="Unassembled WGS sequence"/>
</dbReference>
<name>A0AAV5FZB9_ELECO</name>
<reference evidence="2" key="2">
    <citation type="submission" date="2021-12" db="EMBL/GenBank/DDBJ databases">
        <title>Resequencing data analysis of finger millet.</title>
        <authorList>
            <person name="Hatakeyama M."/>
            <person name="Aluri S."/>
            <person name="Balachadran M.T."/>
            <person name="Sivarajan S.R."/>
            <person name="Poveda L."/>
            <person name="Shimizu-Inatsugi R."/>
            <person name="Schlapbach R."/>
            <person name="Sreeman S.M."/>
            <person name="Shimizu K.K."/>
        </authorList>
    </citation>
    <scope>NUCLEOTIDE SEQUENCE</scope>
</reference>
<evidence type="ECO:0000313" key="2">
    <source>
        <dbReference type="EMBL" id="GJN40133.1"/>
    </source>
</evidence>
<accession>A0AAV5FZB9</accession>
<protein>
    <submittedName>
        <fullName evidence="2">Uncharacterized protein</fullName>
    </submittedName>
</protein>
<evidence type="ECO:0000256" key="1">
    <source>
        <dbReference type="SAM" id="MobiDB-lite"/>
    </source>
</evidence>
<proteinExistence type="predicted"/>
<reference evidence="2" key="1">
    <citation type="journal article" date="2018" name="DNA Res.">
        <title>Multiple hybrid de novo genome assembly of finger millet, an orphan allotetraploid crop.</title>
        <authorList>
            <person name="Hatakeyama M."/>
            <person name="Aluri S."/>
            <person name="Balachadran M.T."/>
            <person name="Sivarajan S.R."/>
            <person name="Patrignani A."/>
            <person name="Gruter S."/>
            <person name="Poveda L."/>
            <person name="Shimizu-Inatsugi R."/>
            <person name="Baeten J."/>
            <person name="Francoijs K.J."/>
            <person name="Nataraja K.N."/>
            <person name="Reddy Y.A.N."/>
            <person name="Phadnis S."/>
            <person name="Ravikumar R.L."/>
            <person name="Schlapbach R."/>
            <person name="Sreeman S.M."/>
            <person name="Shimizu K.K."/>
        </authorList>
    </citation>
    <scope>NUCLEOTIDE SEQUENCE</scope>
</reference>
<feature type="compositionally biased region" description="Low complexity" evidence="1">
    <location>
        <begin position="49"/>
        <end position="65"/>
    </location>
</feature>
<dbReference type="EMBL" id="BQKI01000104">
    <property type="protein sequence ID" value="GJN40133.1"/>
    <property type="molecule type" value="Genomic_DNA"/>
</dbReference>
<gene>
    <name evidence="2" type="primary">gb29305</name>
    <name evidence="2" type="ORF">PR202_gb29305</name>
</gene>
<comment type="caution">
    <text evidence="2">The sequence shown here is derived from an EMBL/GenBank/DDBJ whole genome shotgun (WGS) entry which is preliminary data.</text>
</comment>
<dbReference type="AlphaFoldDB" id="A0AAV5FZB9"/>